<dbReference type="SUPFAM" id="SSF50998">
    <property type="entry name" value="Quinoprotein alcohol dehydrogenase-like"/>
    <property type="match status" value="1"/>
</dbReference>
<dbReference type="AlphaFoldDB" id="A0A538SV07"/>
<proteinExistence type="predicted"/>
<gene>
    <name evidence="3" type="ORF">E6K72_06780</name>
</gene>
<dbReference type="EMBL" id="VBOS01000230">
    <property type="protein sequence ID" value="TMQ55191.1"/>
    <property type="molecule type" value="Genomic_DNA"/>
</dbReference>
<name>A0A538SV07_UNCEI</name>
<protein>
    <recommendedName>
        <fullName evidence="5">T9SS type A sorting domain-containing protein</fullName>
    </recommendedName>
</protein>
<dbReference type="PANTHER" id="PTHR31778">
    <property type="entry name" value="BUD SITE SELECTION PROTEIN RAX2"/>
    <property type="match status" value="1"/>
</dbReference>
<organism evidence="3 4">
    <name type="scientific">Eiseniibacteriota bacterium</name>
    <dbReference type="NCBI Taxonomy" id="2212470"/>
    <lineage>
        <taxon>Bacteria</taxon>
        <taxon>Candidatus Eiseniibacteriota</taxon>
    </lineage>
</organism>
<evidence type="ECO:0000256" key="1">
    <source>
        <dbReference type="SAM" id="MobiDB-lite"/>
    </source>
</evidence>
<reference evidence="3 4" key="1">
    <citation type="journal article" date="2019" name="Nat. Microbiol.">
        <title>Mediterranean grassland soil C-N compound turnover is dependent on rainfall and depth, and is mediated by genomically divergent microorganisms.</title>
        <authorList>
            <person name="Diamond S."/>
            <person name="Andeer P.F."/>
            <person name="Li Z."/>
            <person name="Crits-Christoph A."/>
            <person name="Burstein D."/>
            <person name="Anantharaman K."/>
            <person name="Lane K.R."/>
            <person name="Thomas B.C."/>
            <person name="Pan C."/>
            <person name="Northen T.R."/>
            <person name="Banfield J.F."/>
        </authorList>
    </citation>
    <scope>NUCLEOTIDE SEQUENCE [LARGE SCALE GENOMIC DNA]</scope>
    <source>
        <strain evidence="3">WS_2</strain>
    </source>
</reference>
<dbReference type="InterPro" id="IPR013431">
    <property type="entry name" value="Delta_60_rpt"/>
</dbReference>
<dbReference type="InterPro" id="IPR011047">
    <property type="entry name" value="Quinoprotein_ADH-like_sf"/>
</dbReference>
<evidence type="ECO:0008006" key="5">
    <source>
        <dbReference type="Google" id="ProtNLM"/>
    </source>
</evidence>
<dbReference type="PANTHER" id="PTHR31778:SF2">
    <property type="entry name" value="BUD SITE SELECTION PROTEIN RAX2"/>
    <property type="match status" value="1"/>
</dbReference>
<evidence type="ECO:0000313" key="4">
    <source>
        <dbReference type="Proteomes" id="UP000317716"/>
    </source>
</evidence>
<feature type="region of interest" description="Disordered" evidence="1">
    <location>
        <begin position="759"/>
        <end position="778"/>
    </location>
</feature>
<evidence type="ECO:0000313" key="3">
    <source>
        <dbReference type="EMBL" id="TMQ55191.1"/>
    </source>
</evidence>
<dbReference type="GO" id="GO:1902929">
    <property type="term" value="C:plasma membrane of growing cell tip"/>
    <property type="evidence" value="ECO:0007669"/>
    <property type="project" value="TreeGrafter"/>
</dbReference>
<keyword evidence="2" id="KW-0732">Signal</keyword>
<dbReference type="Pfam" id="PF17164">
    <property type="entry name" value="DUF5122"/>
    <property type="match status" value="1"/>
</dbReference>
<dbReference type="Gene3D" id="2.80.10.50">
    <property type="match status" value="1"/>
</dbReference>
<feature type="chain" id="PRO_5022188932" description="T9SS type A sorting domain-containing protein" evidence="2">
    <location>
        <begin position="22"/>
        <end position="895"/>
    </location>
</feature>
<dbReference type="Proteomes" id="UP000317716">
    <property type="component" value="Unassembled WGS sequence"/>
</dbReference>
<accession>A0A538SV07</accession>
<comment type="caution">
    <text evidence="3">The sequence shown here is derived from an EMBL/GenBank/DDBJ whole genome shotgun (WGS) entry which is preliminary data.</text>
</comment>
<feature type="region of interest" description="Disordered" evidence="1">
    <location>
        <begin position="858"/>
        <end position="895"/>
    </location>
</feature>
<feature type="signal peptide" evidence="2">
    <location>
        <begin position="1"/>
        <end position="21"/>
    </location>
</feature>
<evidence type="ECO:0000256" key="2">
    <source>
        <dbReference type="SAM" id="SignalP"/>
    </source>
</evidence>
<sequence length="895" mass="93432">MVDRHLTGIIILFLVVAPAHAQVVQPDFWGTDGEVTSIARVGNIIYLAGSFSNVGPTTGGGVPIDRVSGALRPHFPRVNGIVHAVISDGSGGWFVGGDFTAVDGQSHHNVAHLRADGTVDPWDPGVGDVEYVIRSGTVNPIHAVSALALDGDVLYIGGRFEAVGGQPHYAIAAVNASTGAVSTWNPQADGAVTALVAERGTLFVGGSFSTVAGRSRPHLAAFTLADGSLTAWNPAADGTVLTIALARNLAWVGGEFDHVGGQPRNSIAAVTLDTGAVASWDAALLPLRQYIAHGAYIWPYVSSIVIRGKTLFAGGGFDVAGGSPRHTLAELDLGTARATPFDARIGAGLTKALALHGETLYVGGYLYDFGGRGRPNLAAVDARTGVATPWNPRADGITLALATDGNTVFAGGEFTSMGEWRPRTGLAALDATTGRALQWSPTLDVPYYVTLATDGERAYASGQFTSVDGQPRGHFAAFDGATGALLDWNPWASGVTVFDARLTRMAVIGHTLYVAASIDEINGASRHGLFALDGRTGSLLPWAPNPRGRYESGQVRAMSAFGSTLFVAGEFDTIGGAPRQWVAQVDGTTGAATSWNPNQAVLGSLRFFDAHSILSVGQSTFVGGWFYPLPEHTGLLAFDSSGRMLSWAPTLVSEYQQLVVGIQPVARALALWGNTLFVGGKFDTVATVPRPNLAAIDAATGAVLPWDPDMRGGFSDPFDAVDALTVTDDVLYVGGRFTRLGGYPSGGFAALALDPSAPRSVSRRESDPPQLAGGASFTLSPNPARGSVRIAFSLPAPAAVSLGVFDIAGRRVATVLDRHFERAGNLSFDTTRLRAGVYYSPWSWTDSTGPRALALRDPLRLRSKRSSGDARRRGGSGATSSAASLAERPVAKPAA</sequence>